<organism evidence="1 2">
    <name type="scientific">Flavobacterium hankyongi</name>
    <dbReference type="NCBI Taxonomy" id="1176532"/>
    <lineage>
        <taxon>Bacteria</taxon>
        <taxon>Pseudomonadati</taxon>
        <taxon>Bacteroidota</taxon>
        <taxon>Flavobacteriia</taxon>
        <taxon>Flavobacteriales</taxon>
        <taxon>Flavobacteriaceae</taxon>
        <taxon>Flavobacterium</taxon>
    </lineage>
</organism>
<evidence type="ECO:0000313" key="2">
    <source>
        <dbReference type="Proteomes" id="UP001500141"/>
    </source>
</evidence>
<protein>
    <submittedName>
        <fullName evidence="1">Uncharacterized protein</fullName>
    </submittedName>
</protein>
<dbReference type="EMBL" id="BAABIP010000005">
    <property type="protein sequence ID" value="GAA4758401.1"/>
    <property type="molecule type" value="Genomic_DNA"/>
</dbReference>
<comment type="caution">
    <text evidence="1">The sequence shown here is derived from an EMBL/GenBank/DDBJ whole genome shotgun (WGS) entry which is preliminary data.</text>
</comment>
<dbReference type="RefSeq" id="WP_264542780.1">
    <property type="nucleotide sequence ID" value="NZ_BAABIP010000005.1"/>
</dbReference>
<keyword evidence="2" id="KW-1185">Reference proteome</keyword>
<dbReference type="Proteomes" id="UP001500141">
    <property type="component" value="Unassembled WGS sequence"/>
</dbReference>
<evidence type="ECO:0000313" key="1">
    <source>
        <dbReference type="EMBL" id="GAA4758401.1"/>
    </source>
</evidence>
<gene>
    <name evidence="1" type="ORF">GCM10023230_03060</name>
</gene>
<name>A0ABP8ZJM4_9FLAO</name>
<reference evidence="2" key="1">
    <citation type="journal article" date="2019" name="Int. J. Syst. Evol. Microbiol.">
        <title>The Global Catalogue of Microorganisms (GCM) 10K type strain sequencing project: providing services to taxonomists for standard genome sequencing and annotation.</title>
        <authorList>
            <consortium name="The Broad Institute Genomics Platform"/>
            <consortium name="The Broad Institute Genome Sequencing Center for Infectious Disease"/>
            <person name="Wu L."/>
            <person name="Ma J."/>
        </authorList>
    </citation>
    <scope>NUCLEOTIDE SEQUENCE [LARGE SCALE GENOMIC DNA]</scope>
    <source>
        <strain evidence="2">JCM 18198</strain>
    </source>
</reference>
<sequence length="317" mass="36947">MIDFKFKKCTGTIILMLFLAIDCFAFIDLVSNDKNKITNMSLEMTSNNYSGKNKVYYLQVYSNNCRWEIFTNEILASYNEDSRVVNTTFGINQNILTSGKQRIYFRVYPNKNEKTINNYAVFKVTLSYNEIGNENESEIVKSYIMPDQENKISLIENELIFDVDVPYVIDKLVNAQKLNEINKIGDKIVSKLNEFKSIIEKGDSKKYLDIYEGFLKRRHITYFSTKEEIELDLKNESLESFMSEIYDLEILPIQKDAKIVYFGNGKVACLLQNDMKSGEKKYGLIYKAKYKDDNSICFGTINFLLYMPNNSNELLLY</sequence>
<accession>A0ABP8ZJM4</accession>
<proteinExistence type="predicted"/>